<proteinExistence type="predicted"/>
<sequence>MKKYRSEKSGQAILETYDRILSTWQCETKERDVETEYGTTHVIECGAEEAPALVLFHGVGDDSALMWIYNAPELGKHFHLYAIDTMGGPGKSVPNENYNKEFDDVRWIDGVLDALEIEKAFFAGVSMGGYLVQIYTLMRPERVLKTISISGTVPVGGKKNSMSAMMKIFLPEALFPTDKNVTKLLKKLSGENYAVFTENKEIMAHYKSLLKGFNNMAMGYHKLHAFTPEEVDRIRDKVTYLVGTEDPFEMIGGREVLEQNHMDAVFYEKAGHGLNHERAEKINRKMISILQGAAE</sequence>
<gene>
    <name evidence="1" type="ORF">JYE49_08900</name>
</gene>
<accession>A0AC61MUY8</accession>
<dbReference type="EMBL" id="CP068393">
    <property type="protein sequence ID" value="QUC65992.1"/>
    <property type="molecule type" value="Genomic_DNA"/>
</dbReference>
<keyword evidence="2" id="KW-1185">Reference proteome</keyword>
<reference evidence="1" key="1">
    <citation type="submission" date="2021-01" db="EMBL/GenBank/DDBJ databases">
        <title>Complete genome sequence of Clostridiales bacterium R-7.</title>
        <authorList>
            <person name="Mahoney-Kurpe S.C."/>
            <person name="Palevich N."/>
            <person name="Koike S."/>
            <person name="Moon C.D."/>
            <person name="Attwood G.T."/>
        </authorList>
    </citation>
    <scope>NUCLEOTIDE SEQUENCE</scope>
    <source>
        <strain evidence="1">R-7</strain>
    </source>
</reference>
<evidence type="ECO:0000313" key="2">
    <source>
        <dbReference type="Proteomes" id="UP000682782"/>
    </source>
</evidence>
<name>A0AC61MUY8_9FIRM</name>
<dbReference type="Proteomes" id="UP000682782">
    <property type="component" value="Chromosome"/>
</dbReference>
<keyword evidence="1" id="KW-0378">Hydrolase</keyword>
<protein>
    <submittedName>
        <fullName evidence="1">Alpha/beta hydrolase</fullName>
    </submittedName>
</protein>
<organism evidence="1 2">
    <name type="scientific">Aristaeella hokkaidonensis</name>
    <dbReference type="NCBI Taxonomy" id="3046382"/>
    <lineage>
        <taxon>Bacteria</taxon>
        <taxon>Bacillati</taxon>
        <taxon>Bacillota</taxon>
        <taxon>Clostridia</taxon>
        <taxon>Eubacteriales</taxon>
        <taxon>Aristaeellaceae</taxon>
        <taxon>Aristaeella</taxon>
    </lineage>
</organism>
<evidence type="ECO:0000313" key="1">
    <source>
        <dbReference type="EMBL" id="QUC65992.1"/>
    </source>
</evidence>